<evidence type="ECO:0000313" key="2">
    <source>
        <dbReference type="EMBL" id="KAG5630242.1"/>
    </source>
</evidence>
<proteinExistence type="predicted"/>
<organism evidence="2 3">
    <name type="scientific">Solanum commersonii</name>
    <name type="common">Commerson's wild potato</name>
    <name type="synonym">Commerson's nightshade</name>
    <dbReference type="NCBI Taxonomy" id="4109"/>
    <lineage>
        <taxon>Eukaryota</taxon>
        <taxon>Viridiplantae</taxon>
        <taxon>Streptophyta</taxon>
        <taxon>Embryophyta</taxon>
        <taxon>Tracheophyta</taxon>
        <taxon>Spermatophyta</taxon>
        <taxon>Magnoliopsida</taxon>
        <taxon>eudicotyledons</taxon>
        <taxon>Gunneridae</taxon>
        <taxon>Pentapetalae</taxon>
        <taxon>asterids</taxon>
        <taxon>lamiids</taxon>
        <taxon>Solanales</taxon>
        <taxon>Solanaceae</taxon>
        <taxon>Solanoideae</taxon>
        <taxon>Solaneae</taxon>
        <taxon>Solanum</taxon>
    </lineage>
</organism>
<feature type="region of interest" description="Disordered" evidence="1">
    <location>
        <begin position="1"/>
        <end position="37"/>
    </location>
</feature>
<comment type="caution">
    <text evidence="2">The sequence shown here is derived from an EMBL/GenBank/DDBJ whole genome shotgun (WGS) entry which is preliminary data.</text>
</comment>
<protein>
    <submittedName>
        <fullName evidence="2">Uncharacterized protein</fullName>
    </submittedName>
</protein>
<sequence length="37" mass="4209">MNGKEQSSLLDQEDKPFDSLKENYFDGGDASERWSQG</sequence>
<evidence type="ECO:0000256" key="1">
    <source>
        <dbReference type="SAM" id="MobiDB-lite"/>
    </source>
</evidence>
<keyword evidence="3" id="KW-1185">Reference proteome</keyword>
<feature type="compositionally biased region" description="Basic and acidic residues" evidence="1">
    <location>
        <begin position="12"/>
        <end position="24"/>
    </location>
</feature>
<evidence type="ECO:0000313" key="3">
    <source>
        <dbReference type="Proteomes" id="UP000824120"/>
    </source>
</evidence>
<name>A0A9J6B110_SOLCO</name>
<gene>
    <name evidence="2" type="ORF">H5410_001959</name>
</gene>
<dbReference type="EMBL" id="JACXVP010000001">
    <property type="protein sequence ID" value="KAG5630242.1"/>
    <property type="molecule type" value="Genomic_DNA"/>
</dbReference>
<feature type="compositionally biased region" description="Polar residues" evidence="1">
    <location>
        <begin position="1"/>
        <end position="10"/>
    </location>
</feature>
<reference evidence="2 3" key="1">
    <citation type="submission" date="2020-09" db="EMBL/GenBank/DDBJ databases">
        <title>De no assembly of potato wild relative species, Solanum commersonii.</title>
        <authorList>
            <person name="Cho K."/>
        </authorList>
    </citation>
    <scope>NUCLEOTIDE SEQUENCE [LARGE SCALE GENOMIC DNA]</scope>
    <source>
        <strain evidence="2">LZ3.2</strain>
        <tissue evidence="2">Leaf</tissue>
    </source>
</reference>
<accession>A0A9J6B110</accession>
<dbReference type="AlphaFoldDB" id="A0A9J6B110"/>
<dbReference type="Proteomes" id="UP000824120">
    <property type="component" value="Chromosome 1"/>
</dbReference>